<comment type="caution">
    <text evidence="1">The sequence shown here is derived from an EMBL/GenBank/DDBJ whole genome shotgun (WGS) entry which is preliminary data.</text>
</comment>
<dbReference type="Proteomes" id="UP001558632">
    <property type="component" value="Unassembled WGS sequence"/>
</dbReference>
<sequence>MEKNVVKKTTTTTERAYYTKYIPTSSGIQRTVEQKYDSSLVNIDQRGTNQRLRTRRRLVVGGDEVKRRTGMARTVGGLRESK</sequence>
<evidence type="ECO:0000313" key="3">
    <source>
        <dbReference type="Proteomes" id="UP001558632"/>
    </source>
</evidence>
<proteinExistence type="predicted"/>
<reference evidence="1" key="1">
    <citation type="submission" date="2024-06" db="EMBL/GenBank/DDBJ databases">
        <authorList>
            <person name="Korhonen P.K."/>
            <person name="La Rosa G."/>
            <person name="Gomez-Morales M.A."/>
            <person name="Tosini F."/>
            <person name="Sumanam S."/>
            <person name="Young N.D."/>
            <person name="Chang B.C."/>
            <person name="Gasser R.B."/>
        </authorList>
    </citation>
    <scope>NUCLEOTIDE SEQUENCE</scope>
    <source>
        <strain evidence="1">ISS534</strain>
    </source>
</reference>
<keyword evidence="3" id="KW-1185">Reference proteome</keyword>
<organism evidence="1 3">
    <name type="scientific">Trichinella spiralis</name>
    <name type="common">Trichina worm</name>
    <dbReference type="NCBI Taxonomy" id="6334"/>
    <lineage>
        <taxon>Eukaryota</taxon>
        <taxon>Metazoa</taxon>
        <taxon>Ecdysozoa</taxon>
        <taxon>Nematoda</taxon>
        <taxon>Enoplea</taxon>
        <taxon>Dorylaimia</taxon>
        <taxon>Trichinellida</taxon>
        <taxon>Trichinellidae</taxon>
        <taxon>Trichinella</taxon>
    </lineage>
</organism>
<dbReference type="EMBL" id="JBEUSY010000165">
    <property type="protein sequence ID" value="KAL1243748.1"/>
    <property type="molecule type" value="Genomic_DNA"/>
</dbReference>
<name>A0ABR3KHG4_TRISP</name>
<evidence type="ECO:0000313" key="2">
    <source>
        <dbReference type="EMBL" id="KAL1243748.1"/>
    </source>
</evidence>
<evidence type="ECO:0000313" key="1">
    <source>
        <dbReference type="EMBL" id="KAL1238404.1"/>
    </source>
</evidence>
<gene>
    <name evidence="1" type="ORF">TSPI_00549</name>
    <name evidence="2" type="ORF">TSPI_01394</name>
</gene>
<dbReference type="EMBL" id="JBEUSY010000318">
    <property type="protein sequence ID" value="KAL1238404.1"/>
    <property type="molecule type" value="Genomic_DNA"/>
</dbReference>
<protein>
    <submittedName>
        <fullName evidence="1">5'-cyclic phosphodiesterase alpha,cGMP-specific 3</fullName>
    </submittedName>
</protein>
<accession>A0ABR3KHG4</accession>
<reference evidence="1 3" key="2">
    <citation type="submission" date="2024-07" db="EMBL/GenBank/DDBJ databases">
        <title>Enhanced genomic and transcriptomic resources for Trichinella pseudospiralis and T. spiralis underpin the discovery of pronounced molecular differences between stages and species.</title>
        <authorList>
            <person name="Pasi K.K."/>
            <person name="La Rosa G."/>
            <person name="Gomez-Morales M.A."/>
            <person name="Tosini F."/>
            <person name="Sumanam S."/>
            <person name="Young N.D."/>
            <person name="Chang B.C."/>
            <person name="Robin G.B."/>
        </authorList>
    </citation>
    <scope>NUCLEOTIDE SEQUENCE [LARGE SCALE GENOMIC DNA]</scope>
    <source>
        <strain evidence="1">ISS534</strain>
    </source>
</reference>